<dbReference type="PANTHER" id="PTHR39452:SF1">
    <property type="entry name" value="CHEY-P PHOSPHATASE CHEX"/>
    <property type="match status" value="1"/>
</dbReference>
<dbReference type="GO" id="GO:0006935">
    <property type="term" value="P:chemotaxis"/>
    <property type="evidence" value="ECO:0007669"/>
    <property type="project" value="UniProtKB-KW"/>
</dbReference>
<evidence type="ECO:0000256" key="1">
    <source>
        <dbReference type="ARBA" id="ARBA00022500"/>
    </source>
</evidence>
<evidence type="ECO:0000313" key="4">
    <source>
        <dbReference type="Proteomes" id="UP000650511"/>
    </source>
</evidence>
<sequence length="150" mass="15899">MDTATIDLQQIGADIWAAILGLDLKPSHTRDQHDPAERVVTGCVQITGDWSGAVTVQCAESLARQATALMFGSEPDEVTEDEISDTVGELANMTGGNVKSLLAGNCQLSLPAVTTGQNYSVHIPSAQVVDRVTADCDGELVVMTMLERRA</sequence>
<dbReference type="InterPro" id="IPR028976">
    <property type="entry name" value="CheC-like_sf"/>
</dbReference>
<dbReference type="SUPFAM" id="SSF103039">
    <property type="entry name" value="CheC-like"/>
    <property type="match status" value="1"/>
</dbReference>
<dbReference type="CDD" id="cd17906">
    <property type="entry name" value="CheX"/>
    <property type="match status" value="1"/>
</dbReference>
<organism evidence="3 4">
    <name type="scientific">Egicoccus halophilus</name>
    <dbReference type="NCBI Taxonomy" id="1670830"/>
    <lineage>
        <taxon>Bacteria</taxon>
        <taxon>Bacillati</taxon>
        <taxon>Actinomycetota</taxon>
        <taxon>Nitriliruptoria</taxon>
        <taxon>Egicoccales</taxon>
        <taxon>Egicoccaceae</taxon>
        <taxon>Egicoccus</taxon>
    </lineage>
</organism>
<dbReference type="PANTHER" id="PTHR39452">
    <property type="entry name" value="CHEY-P PHOSPHATASE CHEX"/>
    <property type="match status" value="1"/>
</dbReference>
<evidence type="ECO:0000313" key="3">
    <source>
        <dbReference type="EMBL" id="GGI08132.1"/>
    </source>
</evidence>
<dbReference type="InterPro" id="IPR028051">
    <property type="entry name" value="CheX-like_dom"/>
</dbReference>
<evidence type="ECO:0000259" key="2">
    <source>
        <dbReference type="Pfam" id="PF13690"/>
    </source>
</evidence>
<dbReference type="OrthoDB" id="5402373at2"/>
<accession>A0A8J3EVH3</accession>
<reference evidence="3" key="2">
    <citation type="submission" date="2020-09" db="EMBL/GenBank/DDBJ databases">
        <authorList>
            <person name="Sun Q."/>
            <person name="Zhou Y."/>
        </authorList>
    </citation>
    <scope>NUCLEOTIDE SEQUENCE</scope>
    <source>
        <strain evidence="3">CGMCC 1.14988</strain>
    </source>
</reference>
<gene>
    <name evidence="3" type="ORF">GCM10011354_27570</name>
</gene>
<dbReference type="EMBL" id="BMHA01000010">
    <property type="protein sequence ID" value="GGI08132.1"/>
    <property type="molecule type" value="Genomic_DNA"/>
</dbReference>
<dbReference type="Pfam" id="PF13690">
    <property type="entry name" value="CheX"/>
    <property type="match status" value="1"/>
</dbReference>
<comment type="caution">
    <text evidence="3">The sequence shown here is derived from an EMBL/GenBank/DDBJ whole genome shotgun (WGS) entry which is preliminary data.</text>
</comment>
<name>A0A8J3EVH3_9ACTN</name>
<dbReference type="Gene3D" id="3.40.1550.10">
    <property type="entry name" value="CheC-like"/>
    <property type="match status" value="1"/>
</dbReference>
<feature type="domain" description="Chemotaxis phosphatase CheX-like" evidence="2">
    <location>
        <begin position="40"/>
        <end position="125"/>
    </location>
</feature>
<keyword evidence="4" id="KW-1185">Reference proteome</keyword>
<protein>
    <recommendedName>
        <fullName evidence="2">Chemotaxis phosphatase CheX-like domain-containing protein</fullName>
    </recommendedName>
</protein>
<proteinExistence type="predicted"/>
<keyword evidence="1" id="KW-0145">Chemotaxis</keyword>
<dbReference type="Proteomes" id="UP000650511">
    <property type="component" value="Unassembled WGS sequence"/>
</dbReference>
<reference evidence="3" key="1">
    <citation type="journal article" date="2014" name="Int. J. Syst. Evol. Microbiol.">
        <title>Complete genome sequence of Corynebacterium casei LMG S-19264T (=DSM 44701T), isolated from a smear-ripened cheese.</title>
        <authorList>
            <consortium name="US DOE Joint Genome Institute (JGI-PGF)"/>
            <person name="Walter F."/>
            <person name="Albersmeier A."/>
            <person name="Kalinowski J."/>
            <person name="Ruckert C."/>
        </authorList>
    </citation>
    <scope>NUCLEOTIDE SEQUENCE</scope>
    <source>
        <strain evidence="3">CGMCC 1.14988</strain>
    </source>
</reference>
<dbReference type="InterPro" id="IPR038756">
    <property type="entry name" value="CheX-like"/>
</dbReference>
<dbReference type="RefSeq" id="WP_130649024.1">
    <property type="nucleotide sequence ID" value="NZ_BMHA01000010.1"/>
</dbReference>
<dbReference type="AlphaFoldDB" id="A0A8J3EVH3"/>